<dbReference type="EMBL" id="CAJNOR010009430">
    <property type="protein sequence ID" value="CAF1644543.1"/>
    <property type="molecule type" value="Genomic_DNA"/>
</dbReference>
<proteinExistence type="predicted"/>
<dbReference type="AlphaFoldDB" id="A0A816EDD4"/>
<comment type="caution">
    <text evidence="1">The sequence shown here is derived from an EMBL/GenBank/DDBJ whole genome shotgun (WGS) entry which is preliminary data.</text>
</comment>
<accession>A0A816EDD4</accession>
<name>A0A816EDD4_ADIRI</name>
<protein>
    <submittedName>
        <fullName evidence="1">Uncharacterized protein</fullName>
    </submittedName>
</protein>
<reference evidence="1" key="1">
    <citation type="submission" date="2021-02" db="EMBL/GenBank/DDBJ databases">
        <authorList>
            <person name="Nowell W R."/>
        </authorList>
    </citation>
    <scope>NUCLEOTIDE SEQUENCE</scope>
</reference>
<keyword evidence="2" id="KW-1185">Reference proteome</keyword>
<feature type="non-terminal residue" evidence="1">
    <location>
        <position position="1"/>
    </location>
</feature>
<evidence type="ECO:0000313" key="1">
    <source>
        <dbReference type="EMBL" id="CAF1644543.1"/>
    </source>
</evidence>
<organism evidence="1 2">
    <name type="scientific">Adineta ricciae</name>
    <name type="common">Rotifer</name>
    <dbReference type="NCBI Taxonomy" id="249248"/>
    <lineage>
        <taxon>Eukaryota</taxon>
        <taxon>Metazoa</taxon>
        <taxon>Spiralia</taxon>
        <taxon>Gnathifera</taxon>
        <taxon>Rotifera</taxon>
        <taxon>Eurotatoria</taxon>
        <taxon>Bdelloidea</taxon>
        <taxon>Adinetida</taxon>
        <taxon>Adinetidae</taxon>
        <taxon>Adineta</taxon>
    </lineage>
</organism>
<gene>
    <name evidence="1" type="ORF">XAT740_LOCUS53902</name>
</gene>
<dbReference type="Proteomes" id="UP000663828">
    <property type="component" value="Unassembled WGS sequence"/>
</dbReference>
<evidence type="ECO:0000313" key="2">
    <source>
        <dbReference type="Proteomes" id="UP000663828"/>
    </source>
</evidence>
<sequence length="44" mass="5025">PINNKSWIANDLWISKKKSISPYPVKDVGWQPHLFGSDKGKTNE</sequence>